<dbReference type="Gene3D" id="3.20.20.80">
    <property type="entry name" value="Glycosidases"/>
    <property type="match status" value="1"/>
</dbReference>
<evidence type="ECO:0000256" key="1">
    <source>
        <dbReference type="ARBA" id="ARBA00010687"/>
    </source>
</evidence>
<dbReference type="Pfam" id="PF07745">
    <property type="entry name" value="Glyco_hydro_53"/>
    <property type="match status" value="1"/>
</dbReference>
<dbReference type="PANTHER" id="PTHR34983">
    <property type="entry name" value="ARABINOGALACTAN ENDO-BETA-1,4-GALACTANASE A"/>
    <property type="match status" value="1"/>
</dbReference>
<keyword evidence="6" id="KW-1185">Reference proteome</keyword>
<dbReference type="Proteomes" id="UP000011769">
    <property type="component" value="Unassembled WGS sequence"/>
</dbReference>
<evidence type="ECO:0000256" key="4">
    <source>
        <dbReference type="RuleBase" id="RU361192"/>
    </source>
</evidence>
<dbReference type="SUPFAM" id="SSF51445">
    <property type="entry name" value="(Trans)glycosidases"/>
    <property type="match status" value="1"/>
</dbReference>
<protein>
    <recommendedName>
        <fullName evidence="4">Arabinogalactan endo-beta-1,4-galactanase</fullName>
        <ecNumber evidence="4">3.2.1.89</ecNumber>
    </recommendedName>
</protein>
<organism evidence="5 6">
    <name type="scientific">Streptococcus parauberis KRS-02083</name>
    <dbReference type="NCBI Taxonomy" id="1207545"/>
    <lineage>
        <taxon>Bacteria</taxon>
        <taxon>Bacillati</taxon>
        <taxon>Bacillota</taxon>
        <taxon>Bacilli</taxon>
        <taxon>Lactobacillales</taxon>
        <taxon>Streptococcaceae</taxon>
        <taxon>Streptococcus</taxon>
    </lineage>
</organism>
<evidence type="ECO:0000256" key="3">
    <source>
        <dbReference type="ARBA" id="ARBA00023295"/>
    </source>
</evidence>
<keyword evidence="3 4" id="KW-0326">Glycosidase</keyword>
<evidence type="ECO:0000313" key="6">
    <source>
        <dbReference type="Proteomes" id="UP000011769"/>
    </source>
</evidence>
<name>A0ABN0INH3_9STRE</name>
<reference evidence="5 6" key="1">
    <citation type="journal article" date="2013" name="PLoS ONE">
        <title>Comparative Genomic Characterization of Three Streptococcus parauberis Strains in Fish Pathogen, as Assessed by Wide-Genome Analyses.</title>
        <authorList>
            <person name="Nho S.W."/>
            <person name="Hikima J."/>
            <person name="Park S.B."/>
            <person name="Jang H.B."/>
            <person name="Cha I.S."/>
            <person name="Yasuike M."/>
            <person name="Nakamura Y."/>
            <person name="Fujiwara A."/>
            <person name="Sano M."/>
            <person name="Kanai K."/>
            <person name="Kondo H."/>
            <person name="Hirono I."/>
            <person name="Takeyama H."/>
            <person name="Aoki T."/>
            <person name="Jung T.S."/>
        </authorList>
    </citation>
    <scope>NUCLEOTIDE SEQUENCE [LARGE SCALE GENOMIC DNA]</scope>
    <source>
        <strain evidence="5 6">KRS-02083</strain>
    </source>
</reference>
<evidence type="ECO:0000313" key="5">
    <source>
        <dbReference type="EMBL" id="EMG24360.1"/>
    </source>
</evidence>
<dbReference type="InterPro" id="IPR017853">
    <property type="entry name" value="GH"/>
</dbReference>
<dbReference type="EMBL" id="ALYM01000011">
    <property type="protein sequence ID" value="EMG24360.1"/>
    <property type="molecule type" value="Genomic_DNA"/>
</dbReference>
<comment type="catalytic activity">
    <reaction evidence="4">
        <text>The enzyme specifically hydrolyzes (1-&gt;4)-beta-D-galactosidic linkages in type I arabinogalactans.</text>
        <dbReference type="EC" id="3.2.1.89"/>
    </reaction>
</comment>
<dbReference type="PANTHER" id="PTHR34983:SF2">
    <property type="entry name" value="ENDO-BETA-1,4-GALACTANASE"/>
    <property type="match status" value="1"/>
</dbReference>
<sequence length="88" mass="10205">MYFMEMIGKMMKTLKKFFVAIIVFFSFSIAETTFVRADDFINGVDISILDEMEQSGAVYKINGRQKDPLAILKENGVNYVRLRLWVNP</sequence>
<comment type="caution">
    <text evidence="5">The sequence shown here is derived from an EMBL/GenBank/DDBJ whole genome shotgun (WGS) entry which is preliminary data.</text>
</comment>
<dbReference type="EC" id="3.2.1.89" evidence="4"/>
<accession>A0ABN0INH3</accession>
<gene>
    <name evidence="5" type="ORF">SPJ1_2206</name>
</gene>
<evidence type="ECO:0000256" key="2">
    <source>
        <dbReference type="ARBA" id="ARBA00022801"/>
    </source>
</evidence>
<proteinExistence type="inferred from homology"/>
<keyword evidence="2 4" id="KW-0378">Hydrolase</keyword>
<dbReference type="InterPro" id="IPR011683">
    <property type="entry name" value="Glyco_hydro_53"/>
</dbReference>
<comment type="similarity">
    <text evidence="1 4">Belongs to the glycosyl hydrolase 53 family.</text>
</comment>